<evidence type="ECO:0000259" key="3">
    <source>
        <dbReference type="PROSITE" id="PS51194"/>
    </source>
</evidence>
<keyword evidence="4" id="KW-0067">ATP-binding</keyword>
<feature type="domain" description="Helicase ATP-binding" evidence="2">
    <location>
        <begin position="5"/>
        <end position="176"/>
    </location>
</feature>
<dbReference type="SMART" id="SM00487">
    <property type="entry name" value="DEXDc"/>
    <property type="match status" value="1"/>
</dbReference>
<accession>A0A2K4ZI52</accession>
<dbReference type="InterPro" id="IPR049730">
    <property type="entry name" value="SNF2/RAD54-like_C"/>
</dbReference>
<evidence type="ECO:0000259" key="2">
    <source>
        <dbReference type="PROSITE" id="PS51192"/>
    </source>
</evidence>
<dbReference type="EMBL" id="OFSM01000013">
    <property type="protein sequence ID" value="SOY30086.1"/>
    <property type="molecule type" value="Genomic_DNA"/>
</dbReference>
<evidence type="ECO:0000313" key="4">
    <source>
        <dbReference type="EMBL" id="SOY30086.1"/>
    </source>
</evidence>
<proteinExistence type="predicted"/>
<dbReference type="Gene3D" id="3.40.50.300">
    <property type="entry name" value="P-loop containing nucleotide triphosphate hydrolases"/>
    <property type="match status" value="1"/>
</dbReference>
<dbReference type="PANTHER" id="PTHR10799">
    <property type="entry name" value="SNF2/RAD54 HELICASE FAMILY"/>
    <property type="match status" value="1"/>
</dbReference>
<dbReference type="InterPro" id="IPR038718">
    <property type="entry name" value="SNF2-like_sf"/>
</dbReference>
<dbReference type="RefSeq" id="WP_103240144.1">
    <property type="nucleotide sequence ID" value="NZ_JANJZD010000012.1"/>
</dbReference>
<gene>
    <name evidence="4" type="ORF">AMURIS_02809</name>
</gene>
<dbReference type="Pfam" id="PF00271">
    <property type="entry name" value="Helicase_C"/>
    <property type="match status" value="1"/>
</dbReference>
<dbReference type="InterPro" id="IPR027417">
    <property type="entry name" value="P-loop_NTPase"/>
</dbReference>
<keyword evidence="5" id="KW-1185">Reference proteome</keyword>
<dbReference type="Gene3D" id="3.40.50.10810">
    <property type="entry name" value="Tandem AAA-ATPase domain"/>
    <property type="match status" value="1"/>
</dbReference>
<keyword evidence="1" id="KW-0378">Hydrolase</keyword>
<dbReference type="Pfam" id="PF00176">
    <property type="entry name" value="SNF2-rel_dom"/>
    <property type="match status" value="1"/>
</dbReference>
<name>A0A2K4ZI52_9FIRM</name>
<organism evidence="4 5">
    <name type="scientific">Acetatifactor muris</name>
    <dbReference type="NCBI Taxonomy" id="879566"/>
    <lineage>
        <taxon>Bacteria</taxon>
        <taxon>Bacillati</taxon>
        <taxon>Bacillota</taxon>
        <taxon>Clostridia</taxon>
        <taxon>Lachnospirales</taxon>
        <taxon>Lachnospiraceae</taxon>
        <taxon>Acetatifactor</taxon>
    </lineage>
</organism>
<feature type="domain" description="Helicase C-terminal" evidence="3">
    <location>
        <begin position="303"/>
        <end position="452"/>
    </location>
</feature>
<dbReference type="InterPro" id="IPR000330">
    <property type="entry name" value="SNF2_N"/>
</dbReference>
<dbReference type="GO" id="GO:0016787">
    <property type="term" value="F:hydrolase activity"/>
    <property type="evidence" value="ECO:0007669"/>
    <property type="project" value="UniProtKB-KW"/>
</dbReference>
<dbReference type="InterPro" id="IPR014001">
    <property type="entry name" value="Helicase_ATP-bd"/>
</dbReference>
<dbReference type="GO" id="GO:0005524">
    <property type="term" value="F:ATP binding"/>
    <property type="evidence" value="ECO:0007669"/>
    <property type="project" value="InterPro"/>
</dbReference>
<evidence type="ECO:0000313" key="5">
    <source>
        <dbReference type="Proteomes" id="UP000236311"/>
    </source>
</evidence>
<dbReference type="AlphaFoldDB" id="A0A2K4ZI52"/>
<dbReference type="PROSITE" id="PS51192">
    <property type="entry name" value="HELICASE_ATP_BIND_1"/>
    <property type="match status" value="1"/>
</dbReference>
<dbReference type="CDD" id="cd18793">
    <property type="entry name" value="SF2_C_SNF"/>
    <property type="match status" value="1"/>
</dbReference>
<dbReference type="SMART" id="SM00490">
    <property type="entry name" value="HELICc"/>
    <property type="match status" value="1"/>
</dbReference>
<keyword evidence="4" id="KW-0347">Helicase</keyword>
<keyword evidence="4" id="KW-0547">Nucleotide-binding</keyword>
<dbReference type="PROSITE" id="PS51194">
    <property type="entry name" value="HELICASE_CTER"/>
    <property type="match status" value="1"/>
</dbReference>
<reference evidence="4 5" key="1">
    <citation type="submission" date="2018-01" db="EMBL/GenBank/DDBJ databases">
        <authorList>
            <person name="Gaut B.S."/>
            <person name="Morton B.R."/>
            <person name="Clegg M.T."/>
            <person name="Duvall M.R."/>
        </authorList>
    </citation>
    <scope>NUCLEOTIDE SEQUENCE [LARGE SCALE GENOMIC DNA]</scope>
    <source>
        <strain evidence="4">GP69</strain>
    </source>
</reference>
<sequence>MAKRQQAAAQGKGFGLLFEMGCGKTLTAIAIAGAAYEKGAIEKVLVVAPTSVCSVWPKEFKDYADFKYKVNVLLGDKKKRLQELEALNNFPFKALKVAVINYESTWREGLFEALLDWKPDMVIADESQRIKTPDAEQSKAMHQIGDIAKYKLILSGTPVQNDAIDLFSQYRFLNPNIFGYNFYAFRGRYAIMGGFNRKQIVGYKDLDQLIQKEHSIAYRVTKAEALDLPEQTFLTRYIQLAGKEKQLYDKIKKDSFAELENGGMITAPTVLTKLLRLQQFTGGFIQADEGTKPELVFKGKLNALEDILEDYVIGEGKKLVIFCRFRPEIDLIQKLLEKKKIQYRSIYGDIKIDDRGPIVADFQKIPEIKVFLAQIDTAGLGITLTAADTCVYYSENFNYAAYSQSLARIHRIGQRNTCTYIHLVVEKTVDEIILKALAKKEDLAKTVVDNWKAYF</sequence>
<protein>
    <submittedName>
        <fullName evidence="4">ATP-dependent helicase HepA</fullName>
    </submittedName>
</protein>
<evidence type="ECO:0000256" key="1">
    <source>
        <dbReference type="ARBA" id="ARBA00022801"/>
    </source>
</evidence>
<dbReference type="GO" id="GO:0004386">
    <property type="term" value="F:helicase activity"/>
    <property type="evidence" value="ECO:0007669"/>
    <property type="project" value="UniProtKB-KW"/>
</dbReference>
<dbReference type="InterPro" id="IPR001650">
    <property type="entry name" value="Helicase_C-like"/>
</dbReference>
<dbReference type="Proteomes" id="UP000236311">
    <property type="component" value="Unassembled WGS sequence"/>
</dbReference>
<dbReference type="SUPFAM" id="SSF52540">
    <property type="entry name" value="P-loop containing nucleoside triphosphate hydrolases"/>
    <property type="match status" value="2"/>
</dbReference>
<dbReference type="OrthoDB" id="9760715at2"/>